<keyword evidence="5" id="KW-1015">Disulfide bond</keyword>
<accession>A0A286HX88</accession>
<dbReference type="OrthoDB" id="341137at2"/>
<keyword evidence="2 7" id="KW-0812">Transmembrane</keyword>
<evidence type="ECO:0000313" key="9">
    <source>
        <dbReference type="EMBL" id="SOE12458.1"/>
    </source>
</evidence>
<feature type="transmembrane region" description="Helical" evidence="7">
    <location>
        <begin position="12"/>
        <end position="42"/>
    </location>
</feature>
<evidence type="ECO:0000256" key="6">
    <source>
        <dbReference type="ARBA" id="ARBA00023239"/>
    </source>
</evidence>
<feature type="transmembrane region" description="Helical" evidence="7">
    <location>
        <begin position="141"/>
        <end position="163"/>
    </location>
</feature>
<dbReference type="AlphaFoldDB" id="A0A286HX88"/>
<dbReference type="InterPro" id="IPR053934">
    <property type="entry name" value="HTTM_dom"/>
</dbReference>
<evidence type="ECO:0000259" key="8">
    <source>
        <dbReference type="SMART" id="SM00752"/>
    </source>
</evidence>
<organism evidence="9 10">
    <name type="scientific">Hoeflea halophila</name>
    <dbReference type="NCBI Taxonomy" id="714899"/>
    <lineage>
        <taxon>Bacteria</taxon>
        <taxon>Pseudomonadati</taxon>
        <taxon>Pseudomonadota</taxon>
        <taxon>Alphaproteobacteria</taxon>
        <taxon>Hyphomicrobiales</taxon>
        <taxon>Rhizobiaceae</taxon>
        <taxon>Hoeflea</taxon>
    </lineage>
</organism>
<sequence>MPEPWIHIAWLSVGLFALLVMLGLFYRVAIVALTLVFSYFFLLDQAQYLNHFYLVILFLMLMCFLPANRRLSLDAKLWGREADTTVPYAAVFILRAQMEIMLVYAGLVKLTPDRLAGEPLGQWLRRQADDFPFGFLFHYDWVILAGAWGTIFIHVIGAPLLLWKKTRLYTFIVYCGFHTANSMFFNIGIFPWLAIAATTIFFAPDWPHRVARFVSGGLKILPGAGEPSHRAPVKPVSAFALVGMGVWLILQIALPARAWFIPTEVRWTGDGHRYSWRMRIYDRVAVGRFIVTADGQRWIVDPADHLSHRQARMMLVRPDMIYQFAHYLKADREKAGYTSIAVQADIWKSLNGRPMQRYIDPDVDLITAPFSPIGSNSWVLPLDIPVWGVLRPNRSSWRSHESPLAPATISSLTW</sequence>
<feature type="transmembrane region" description="Helical" evidence="7">
    <location>
        <begin position="48"/>
        <end position="67"/>
    </location>
</feature>
<keyword evidence="3 7" id="KW-1133">Transmembrane helix</keyword>
<feature type="domain" description="HTTM-like" evidence="8">
    <location>
        <begin position="3"/>
        <end position="206"/>
    </location>
</feature>
<keyword evidence="10" id="KW-1185">Reference proteome</keyword>
<comment type="subcellular location">
    <subcellularLocation>
        <location evidence="1">Endomembrane system</location>
        <topology evidence="1">Multi-pass membrane protein</topology>
    </subcellularLocation>
</comment>
<gene>
    <name evidence="9" type="ORF">SAMN05877838_0881</name>
</gene>
<dbReference type="SMART" id="SM00752">
    <property type="entry name" value="HTTM"/>
    <property type="match status" value="1"/>
</dbReference>
<protein>
    <submittedName>
        <fullName evidence="9">Vitamin K-dependent gamma-carboxylase-like protein</fullName>
    </submittedName>
</protein>
<evidence type="ECO:0000256" key="2">
    <source>
        <dbReference type="ARBA" id="ARBA00022692"/>
    </source>
</evidence>
<evidence type="ECO:0000256" key="1">
    <source>
        <dbReference type="ARBA" id="ARBA00004127"/>
    </source>
</evidence>
<dbReference type="GO" id="GO:0012505">
    <property type="term" value="C:endomembrane system"/>
    <property type="evidence" value="ECO:0007669"/>
    <property type="project" value="UniProtKB-SubCell"/>
</dbReference>
<feature type="transmembrane region" description="Helical" evidence="7">
    <location>
        <begin position="88"/>
        <end position="107"/>
    </location>
</feature>
<keyword evidence="4 7" id="KW-0472">Membrane</keyword>
<feature type="transmembrane region" description="Helical" evidence="7">
    <location>
        <begin position="184"/>
        <end position="203"/>
    </location>
</feature>
<name>A0A286HX88_9HYPH</name>
<dbReference type="GO" id="GO:0019842">
    <property type="term" value="F:vitamin binding"/>
    <property type="evidence" value="ECO:0007669"/>
    <property type="project" value="TreeGrafter"/>
</dbReference>
<evidence type="ECO:0000256" key="7">
    <source>
        <dbReference type="SAM" id="Phobius"/>
    </source>
</evidence>
<dbReference type="InterPro" id="IPR053935">
    <property type="entry name" value="VKGC_lumenal_dom"/>
</dbReference>
<evidence type="ECO:0000256" key="5">
    <source>
        <dbReference type="ARBA" id="ARBA00023157"/>
    </source>
</evidence>
<evidence type="ECO:0000256" key="3">
    <source>
        <dbReference type="ARBA" id="ARBA00022989"/>
    </source>
</evidence>
<dbReference type="Pfam" id="PF05090">
    <property type="entry name" value="HTTM"/>
    <property type="match status" value="1"/>
</dbReference>
<proteinExistence type="predicted"/>
<evidence type="ECO:0000313" key="10">
    <source>
        <dbReference type="Proteomes" id="UP000219465"/>
    </source>
</evidence>
<dbReference type="PANTHER" id="PTHR12639:SF7">
    <property type="entry name" value="HTTM DOMAIN-CONTAINING PROTEIN"/>
    <property type="match status" value="1"/>
</dbReference>
<dbReference type="PANTHER" id="PTHR12639">
    <property type="entry name" value="VITAMIN K-DEPENDENT GAMMA-CARBOXYLASE"/>
    <property type="match status" value="1"/>
</dbReference>
<reference evidence="10" key="1">
    <citation type="submission" date="2017-08" db="EMBL/GenBank/DDBJ databases">
        <authorList>
            <person name="Varghese N."/>
            <person name="Submissions S."/>
        </authorList>
    </citation>
    <scope>NUCLEOTIDE SEQUENCE [LARGE SCALE GENOMIC DNA]</scope>
    <source>
        <strain evidence="10">KCTC 23107</strain>
    </source>
</reference>
<dbReference type="InterPro" id="IPR011020">
    <property type="entry name" value="HTTM-like"/>
</dbReference>
<dbReference type="InterPro" id="IPR007782">
    <property type="entry name" value="VKG_COase"/>
</dbReference>
<evidence type="ECO:0000256" key="4">
    <source>
        <dbReference type="ARBA" id="ARBA00023136"/>
    </source>
</evidence>
<keyword evidence="6" id="KW-0456">Lyase</keyword>
<dbReference type="Pfam" id="PF22777">
    <property type="entry name" value="VKGC_lumenal_dom"/>
    <property type="match status" value="1"/>
</dbReference>
<feature type="transmembrane region" description="Helical" evidence="7">
    <location>
        <begin position="236"/>
        <end position="256"/>
    </location>
</feature>
<dbReference type="GO" id="GO:0008488">
    <property type="term" value="F:gamma-glutamyl carboxylase activity"/>
    <property type="evidence" value="ECO:0007669"/>
    <property type="project" value="InterPro"/>
</dbReference>
<dbReference type="Proteomes" id="UP000219465">
    <property type="component" value="Unassembled WGS sequence"/>
</dbReference>
<dbReference type="EMBL" id="OCPC01000001">
    <property type="protein sequence ID" value="SOE12458.1"/>
    <property type="molecule type" value="Genomic_DNA"/>
</dbReference>